<dbReference type="Pfam" id="PF02391">
    <property type="entry name" value="MoaE"/>
    <property type="match status" value="1"/>
</dbReference>
<evidence type="ECO:0000313" key="14">
    <source>
        <dbReference type="Proteomes" id="UP001523401"/>
    </source>
</evidence>
<dbReference type="CDD" id="cd00756">
    <property type="entry name" value="MoaE"/>
    <property type="match status" value="1"/>
</dbReference>
<keyword evidence="14" id="KW-1185">Reference proteome</keyword>
<sequence length="144" mass="16142">MSAFHLTESPIDPTDFAEALRRDEAGGYCSFEGWVRNHSEGRAVLGLDYQAYRPLAEAEALAVLREAEHRFDIIAASAIHRFGSLDIGDMAVWIGVAAAHRDAAFQACRFVIDDIKRRVPIWKRERYADGQSEWIACHDVPPAD</sequence>
<evidence type="ECO:0000256" key="5">
    <source>
        <dbReference type="ARBA" id="ARBA00023150"/>
    </source>
</evidence>
<evidence type="ECO:0000256" key="10">
    <source>
        <dbReference type="ARBA" id="ARBA00030781"/>
    </source>
</evidence>
<organism evidence="13 14">
    <name type="scientific">Asaia lannensis NBRC 102526</name>
    <dbReference type="NCBI Taxonomy" id="1307926"/>
    <lineage>
        <taxon>Bacteria</taxon>
        <taxon>Pseudomonadati</taxon>
        <taxon>Pseudomonadota</taxon>
        <taxon>Alphaproteobacteria</taxon>
        <taxon>Acetobacterales</taxon>
        <taxon>Acetobacteraceae</taxon>
        <taxon>Asaia</taxon>
    </lineage>
</organism>
<comment type="caution">
    <text evidence="13">The sequence shown here is derived from an EMBL/GenBank/DDBJ whole genome shotgun (WGS) entry which is preliminary data.</text>
</comment>
<evidence type="ECO:0000256" key="11">
    <source>
        <dbReference type="ARBA" id="ARBA00032474"/>
    </source>
</evidence>
<evidence type="ECO:0000256" key="7">
    <source>
        <dbReference type="ARBA" id="ARBA00026066"/>
    </source>
</evidence>
<evidence type="ECO:0000256" key="3">
    <source>
        <dbReference type="ARBA" id="ARBA00011950"/>
    </source>
</evidence>
<comment type="similarity">
    <text evidence="2">Belongs to the MoaE family.</text>
</comment>
<dbReference type="SUPFAM" id="SSF54690">
    <property type="entry name" value="Molybdopterin synthase subunit MoaE"/>
    <property type="match status" value="1"/>
</dbReference>
<comment type="subunit">
    <text evidence="7">Heterotetramer of 2 MoaD subunits and 2 MoaE subunits. Also stable as homodimer. The enzyme changes between these two forms during catalysis.</text>
</comment>
<evidence type="ECO:0000256" key="2">
    <source>
        <dbReference type="ARBA" id="ARBA00005426"/>
    </source>
</evidence>
<proteinExistence type="inferred from homology"/>
<comment type="catalytic activity">
    <reaction evidence="12">
        <text>2 [molybdopterin-synthase sulfur-carrier protein]-C-terminal-Gly-aminoethanethioate + cyclic pyranopterin phosphate + H2O = molybdopterin + 2 [molybdopterin-synthase sulfur-carrier protein]-C-terminal Gly-Gly + 2 H(+)</text>
        <dbReference type="Rhea" id="RHEA:26333"/>
        <dbReference type="Rhea" id="RHEA-COMP:12202"/>
        <dbReference type="Rhea" id="RHEA-COMP:19907"/>
        <dbReference type="ChEBI" id="CHEBI:15377"/>
        <dbReference type="ChEBI" id="CHEBI:15378"/>
        <dbReference type="ChEBI" id="CHEBI:58698"/>
        <dbReference type="ChEBI" id="CHEBI:59648"/>
        <dbReference type="ChEBI" id="CHEBI:90778"/>
        <dbReference type="ChEBI" id="CHEBI:232372"/>
        <dbReference type="EC" id="2.8.1.12"/>
    </reaction>
</comment>
<evidence type="ECO:0000256" key="9">
    <source>
        <dbReference type="ARBA" id="ARBA00030407"/>
    </source>
</evidence>
<evidence type="ECO:0000256" key="4">
    <source>
        <dbReference type="ARBA" id="ARBA00013858"/>
    </source>
</evidence>
<comment type="pathway">
    <text evidence="1">Cofactor biosynthesis; molybdopterin biosynthesis.</text>
</comment>
<accession>A0ABT1CI35</accession>
<evidence type="ECO:0000313" key="13">
    <source>
        <dbReference type="EMBL" id="MCO6160517.1"/>
    </source>
</evidence>
<dbReference type="InterPro" id="IPR003448">
    <property type="entry name" value="Mopterin_biosynth_MoaE"/>
</dbReference>
<dbReference type="Gene3D" id="3.90.1170.40">
    <property type="entry name" value="Molybdopterin biosynthesis MoaE subunit"/>
    <property type="match status" value="1"/>
</dbReference>
<dbReference type="InterPro" id="IPR036563">
    <property type="entry name" value="MoaE_sf"/>
</dbReference>
<dbReference type="RefSeq" id="WP_222548305.1">
    <property type="nucleotide sequence ID" value="NZ_BAPW01000004.1"/>
</dbReference>
<reference evidence="13 14" key="1">
    <citation type="submission" date="2022-06" db="EMBL/GenBank/DDBJ databases">
        <title>Whole-genome of Asaia lannensis strain LMG 27011T.</title>
        <authorList>
            <person name="Sombolestani A."/>
        </authorList>
    </citation>
    <scope>NUCLEOTIDE SEQUENCE [LARGE SCALE GENOMIC DNA]</scope>
    <source>
        <strain evidence="13 14">NBRC 102526</strain>
    </source>
</reference>
<dbReference type="PANTHER" id="PTHR23404">
    <property type="entry name" value="MOLYBDOPTERIN SYNTHASE RELATED"/>
    <property type="match status" value="1"/>
</dbReference>
<gene>
    <name evidence="13" type="ORF">NF685_10800</name>
</gene>
<evidence type="ECO:0000256" key="8">
    <source>
        <dbReference type="ARBA" id="ARBA00029745"/>
    </source>
</evidence>
<dbReference type="EC" id="2.8.1.12" evidence="3"/>
<name>A0ABT1CI35_9PROT</name>
<comment type="function">
    <text evidence="6">Converts molybdopterin precursor Z into molybdopterin. This requires the incorporation of two sulfur atoms into precursor Z to generate a dithiolene group. The sulfur is provided by MoaD.</text>
</comment>
<evidence type="ECO:0000256" key="12">
    <source>
        <dbReference type="ARBA" id="ARBA00049878"/>
    </source>
</evidence>
<evidence type="ECO:0000256" key="6">
    <source>
        <dbReference type="ARBA" id="ARBA00025448"/>
    </source>
</evidence>
<dbReference type="EMBL" id="JAMXQU010000008">
    <property type="protein sequence ID" value="MCO6160517.1"/>
    <property type="molecule type" value="Genomic_DNA"/>
</dbReference>
<dbReference type="Proteomes" id="UP001523401">
    <property type="component" value="Unassembled WGS sequence"/>
</dbReference>
<protein>
    <recommendedName>
        <fullName evidence="4">Molybdopterin synthase catalytic subunit</fullName>
        <ecNumber evidence="3">2.8.1.12</ecNumber>
    </recommendedName>
    <alternativeName>
        <fullName evidence="10">MPT synthase subunit 2</fullName>
    </alternativeName>
    <alternativeName>
        <fullName evidence="8">Molybdenum cofactor biosynthesis protein E</fullName>
    </alternativeName>
    <alternativeName>
        <fullName evidence="9">Molybdopterin-converting factor large subunit</fullName>
    </alternativeName>
    <alternativeName>
        <fullName evidence="11">Molybdopterin-converting factor subunit 2</fullName>
    </alternativeName>
</protein>
<evidence type="ECO:0000256" key="1">
    <source>
        <dbReference type="ARBA" id="ARBA00005046"/>
    </source>
</evidence>
<keyword evidence="5" id="KW-0501">Molybdenum cofactor biosynthesis</keyword>